<comment type="caution">
    <text evidence="1">The sequence shown here is derived from an EMBL/GenBank/DDBJ whole genome shotgun (WGS) entry which is preliminary data.</text>
</comment>
<sequence length="74" mass="8267">MSGVDRHRRVRPVHFWLRRDPGPRQVLRDGRGAVVRVPTIRSHTQHRGRVVVGCPTVAHMTTAPHAPVPPGRAT</sequence>
<protein>
    <submittedName>
        <fullName evidence="1">Uncharacterized protein</fullName>
    </submittedName>
</protein>
<evidence type="ECO:0000313" key="2">
    <source>
        <dbReference type="Proteomes" id="UP000587002"/>
    </source>
</evidence>
<gene>
    <name evidence="1" type="ORF">HNR68_002515</name>
</gene>
<evidence type="ECO:0000313" key="1">
    <source>
        <dbReference type="EMBL" id="NYI83885.1"/>
    </source>
</evidence>
<proteinExistence type="predicted"/>
<dbReference type="RefSeq" id="WP_179720664.1">
    <property type="nucleotide sequence ID" value="NZ_BAABFH010000001.1"/>
</dbReference>
<dbReference type="AlphaFoldDB" id="A0A853AIF3"/>
<dbReference type="Proteomes" id="UP000587002">
    <property type="component" value="Unassembled WGS sequence"/>
</dbReference>
<reference evidence="1 2" key="1">
    <citation type="submission" date="2020-07" db="EMBL/GenBank/DDBJ databases">
        <title>Sequencing the genomes of 1000 actinobacteria strains.</title>
        <authorList>
            <person name="Klenk H.-P."/>
        </authorList>
    </citation>
    <scope>NUCLEOTIDE SEQUENCE [LARGE SCALE GENOMIC DNA]</scope>
    <source>
        <strain evidence="1 2">DSM 44065</strain>
    </source>
</reference>
<accession>A0A853AIF3</accession>
<dbReference type="EMBL" id="JACCFJ010000001">
    <property type="protein sequence ID" value="NYI83885.1"/>
    <property type="molecule type" value="Genomic_DNA"/>
</dbReference>
<keyword evidence="2" id="KW-1185">Reference proteome</keyword>
<organism evidence="1 2">
    <name type="scientific">Saccharopolyspora hordei</name>
    <dbReference type="NCBI Taxonomy" id="1838"/>
    <lineage>
        <taxon>Bacteria</taxon>
        <taxon>Bacillati</taxon>
        <taxon>Actinomycetota</taxon>
        <taxon>Actinomycetes</taxon>
        <taxon>Pseudonocardiales</taxon>
        <taxon>Pseudonocardiaceae</taxon>
        <taxon>Saccharopolyspora</taxon>
    </lineage>
</organism>
<name>A0A853AIF3_9PSEU</name>